<dbReference type="EMBL" id="VXIT01000005">
    <property type="protein sequence ID" value="KAA6412552.1"/>
    <property type="molecule type" value="Genomic_DNA"/>
</dbReference>
<evidence type="ECO:0000256" key="3">
    <source>
        <dbReference type="PROSITE-ProRule" id="PRU00023"/>
    </source>
</evidence>
<gene>
    <name evidence="4" type="ORF">FRX48_03543</name>
</gene>
<feature type="repeat" description="ANK" evidence="3">
    <location>
        <begin position="85"/>
        <end position="117"/>
    </location>
</feature>
<comment type="caution">
    <text evidence="4">The sequence shown here is derived from an EMBL/GenBank/DDBJ whole genome shotgun (WGS) entry which is preliminary data.</text>
</comment>
<dbReference type="PANTHER" id="PTHR24193">
    <property type="entry name" value="ANKYRIN REPEAT PROTEIN"/>
    <property type="match status" value="1"/>
</dbReference>
<organism evidence="4 5">
    <name type="scientific">Lasallia pustulata</name>
    <dbReference type="NCBI Taxonomy" id="136370"/>
    <lineage>
        <taxon>Eukaryota</taxon>
        <taxon>Fungi</taxon>
        <taxon>Dikarya</taxon>
        <taxon>Ascomycota</taxon>
        <taxon>Pezizomycotina</taxon>
        <taxon>Lecanoromycetes</taxon>
        <taxon>OSLEUM clade</taxon>
        <taxon>Umbilicariomycetidae</taxon>
        <taxon>Umbilicariales</taxon>
        <taxon>Umbilicariaceae</taxon>
        <taxon>Lasallia</taxon>
    </lineage>
</organism>
<feature type="repeat" description="ANK" evidence="3">
    <location>
        <begin position="324"/>
        <end position="356"/>
    </location>
</feature>
<evidence type="ECO:0000313" key="4">
    <source>
        <dbReference type="EMBL" id="KAA6412552.1"/>
    </source>
</evidence>
<feature type="repeat" description="ANK" evidence="3">
    <location>
        <begin position="281"/>
        <end position="315"/>
    </location>
</feature>
<dbReference type="PROSITE" id="PS50297">
    <property type="entry name" value="ANK_REP_REGION"/>
    <property type="match status" value="5"/>
</dbReference>
<evidence type="ECO:0000256" key="2">
    <source>
        <dbReference type="ARBA" id="ARBA00023043"/>
    </source>
</evidence>
<dbReference type="InterPro" id="IPR050663">
    <property type="entry name" value="Ankyrin-SOCS_Box"/>
</dbReference>
<feature type="repeat" description="ANK" evidence="3">
    <location>
        <begin position="158"/>
        <end position="190"/>
    </location>
</feature>
<proteinExistence type="predicted"/>
<evidence type="ECO:0000313" key="5">
    <source>
        <dbReference type="Proteomes" id="UP000324767"/>
    </source>
</evidence>
<dbReference type="Pfam" id="PF00023">
    <property type="entry name" value="Ank"/>
    <property type="match status" value="1"/>
</dbReference>
<dbReference type="SUPFAM" id="SSF48403">
    <property type="entry name" value="Ankyrin repeat"/>
    <property type="match status" value="2"/>
</dbReference>
<reference evidence="4 5" key="1">
    <citation type="submission" date="2019-09" db="EMBL/GenBank/DDBJ databases">
        <title>The hologenome of the rock-dwelling lichen Lasallia pustulata.</title>
        <authorList>
            <person name="Greshake Tzovaras B."/>
            <person name="Segers F."/>
            <person name="Bicker A."/>
            <person name="Dal Grande F."/>
            <person name="Otte J."/>
            <person name="Hankeln T."/>
            <person name="Schmitt I."/>
            <person name="Ebersberger I."/>
        </authorList>
    </citation>
    <scope>NUCLEOTIDE SEQUENCE [LARGE SCALE GENOMIC DNA]</scope>
    <source>
        <strain evidence="4">A1-1</strain>
    </source>
</reference>
<sequence length="486" mass="52288">MSDDDTDWAPESPHYEAFFSAVSCGNLKDVKTALIPTIHVDALLGDGFEGETAMHMASASGKTDIVEFLLANGASIDIRNRCGVGLSTPLHYAASVGQYAVVRLLLDKGADLHLLGELDSPVLHTVLWNKPRVLQKYIETIKVLLDYGHDINSAKIEMGGTVLHQAAELDNLELIQMLLDRGANLNLSSLECPGSVLSSAVAYRNCNTVKFLIKKGATFDKSILTEPRSVEMLEILTPYFNSSTMPECAALHAACAKRASSLEMMELLLGKGYLIDAVNSVGDTPLLSACASINLSPKVVKFLLSNGANVNARTTKSPMAYVVTGDTPLHRAARTSDPEVVRLLLDAGADLQARNDEGQTPLIRFASHLNDLCSKKTSPGGPELDGRAEVLQMLLDRGADIQAVDAKKRTALHALALCRIDESRAAIIAQAAKDLIEAGIRVNATDVDGCTALDILRDQKKSKIIDLLDRSNSGECYPLLSVRMAI</sequence>
<dbReference type="Gene3D" id="1.25.40.20">
    <property type="entry name" value="Ankyrin repeat-containing domain"/>
    <property type="match status" value="5"/>
</dbReference>
<dbReference type="PRINTS" id="PR01415">
    <property type="entry name" value="ANKYRIN"/>
</dbReference>
<evidence type="ECO:0000256" key="1">
    <source>
        <dbReference type="ARBA" id="ARBA00022737"/>
    </source>
</evidence>
<dbReference type="GO" id="GO:0045944">
    <property type="term" value="P:positive regulation of transcription by RNA polymerase II"/>
    <property type="evidence" value="ECO:0007669"/>
    <property type="project" value="TreeGrafter"/>
</dbReference>
<dbReference type="OrthoDB" id="20872at2759"/>
<accession>A0A5M8PU47</accession>
<dbReference type="InterPro" id="IPR036770">
    <property type="entry name" value="Ankyrin_rpt-contain_sf"/>
</dbReference>
<dbReference type="InterPro" id="IPR002110">
    <property type="entry name" value="Ankyrin_rpt"/>
</dbReference>
<dbReference type="PANTHER" id="PTHR24193:SF121">
    <property type="entry name" value="ADA2A-CONTAINING COMPLEX COMPONENT 3, ISOFORM D"/>
    <property type="match status" value="1"/>
</dbReference>
<dbReference type="Pfam" id="PF12796">
    <property type="entry name" value="Ank_2"/>
    <property type="match status" value="3"/>
</dbReference>
<protein>
    <submittedName>
        <fullName evidence="4">Uncharacterized protein</fullName>
    </submittedName>
</protein>
<dbReference type="AlphaFoldDB" id="A0A5M8PU47"/>
<dbReference type="SMART" id="SM00248">
    <property type="entry name" value="ANK"/>
    <property type="match status" value="9"/>
</dbReference>
<dbReference type="GO" id="GO:0000976">
    <property type="term" value="F:transcription cis-regulatory region binding"/>
    <property type="evidence" value="ECO:0007669"/>
    <property type="project" value="TreeGrafter"/>
</dbReference>
<dbReference type="PROSITE" id="PS50088">
    <property type="entry name" value="ANK_REPEAT"/>
    <property type="match status" value="5"/>
</dbReference>
<dbReference type="GO" id="GO:0005634">
    <property type="term" value="C:nucleus"/>
    <property type="evidence" value="ECO:0007669"/>
    <property type="project" value="TreeGrafter"/>
</dbReference>
<keyword evidence="1" id="KW-0677">Repeat</keyword>
<feature type="repeat" description="ANK" evidence="3">
    <location>
        <begin position="49"/>
        <end position="81"/>
    </location>
</feature>
<name>A0A5M8PU47_9LECA</name>
<dbReference type="Proteomes" id="UP000324767">
    <property type="component" value="Unassembled WGS sequence"/>
</dbReference>
<keyword evidence="2 3" id="KW-0040">ANK repeat</keyword>